<reference evidence="1 2" key="1">
    <citation type="submission" date="2019-06" db="EMBL/GenBank/DDBJ databases">
        <authorList>
            <person name="Kincaid V.D."/>
            <person name="Fuller A."/>
            <person name="Hodges K."/>
            <person name="Bansal M."/>
            <person name="Essig J."/>
            <person name="Johnson A."/>
        </authorList>
    </citation>
    <scope>NUCLEOTIDE SEQUENCE [LARGE SCALE GENOMIC DNA]</scope>
</reference>
<evidence type="ECO:0000313" key="2">
    <source>
        <dbReference type="Proteomes" id="UP000320799"/>
    </source>
</evidence>
<sequence length="67" mass="7934">MLKEFTITVSKTIQTKQFEPLTITISEVHTHKGEDRNELKKVRIKYAKTLSRQIKKLIEGEAEEYRE</sequence>
<name>A0A514CSF5_9CAUD</name>
<evidence type="ECO:0000313" key="1">
    <source>
        <dbReference type="EMBL" id="QDH83404.1"/>
    </source>
</evidence>
<dbReference type="Proteomes" id="UP000320799">
    <property type="component" value="Segment"/>
</dbReference>
<protein>
    <submittedName>
        <fullName evidence="1">Uncharacterized protein</fullName>
    </submittedName>
</protein>
<keyword evidence="2" id="KW-1185">Reference proteome</keyword>
<dbReference type="EMBL" id="MN094788">
    <property type="protein sequence ID" value="QDH83404.1"/>
    <property type="molecule type" value="Genomic_DNA"/>
</dbReference>
<dbReference type="GeneID" id="56136205"/>
<organism evidence="1 2">
    <name type="scientific">Achromobacter phage Motura</name>
    <dbReference type="NCBI Taxonomy" id="2591403"/>
    <lineage>
        <taxon>Viruses</taxon>
        <taxon>Duplodnaviria</taxon>
        <taxon>Heunggongvirae</taxon>
        <taxon>Uroviricota</taxon>
        <taxon>Caudoviricetes</taxon>
        <taxon>Moturavirus</taxon>
        <taxon>Moturavirus motura</taxon>
    </lineage>
</organism>
<accession>A0A514CSF5</accession>
<dbReference type="RefSeq" id="YP_009903929.1">
    <property type="nucleotide sequence ID" value="NC_049849.1"/>
</dbReference>
<proteinExistence type="predicted"/>
<dbReference type="KEGG" id="vg:56136205"/>